<evidence type="ECO:0000313" key="1">
    <source>
        <dbReference type="EMBL" id="EDP95891.1"/>
    </source>
</evidence>
<accession>A9E0L8</accession>
<comment type="caution">
    <text evidence="1">The sequence shown here is derived from an EMBL/GenBank/DDBJ whole genome shotgun (WGS) entry which is preliminary data.</text>
</comment>
<dbReference type="eggNOG" id="ENOG5032QYA">
    <property type="taxonomic scope" value="Bacteria"/>
</dbReference>
<organism evidence="1 2">
    <name type="scientific">Kordia algicida OT-1</name>
    <dbReference type="NCBI Taxonomy" id="391587"/>
    <lineage>
        <taxon>Bacteria</taxon>
        <taxon>Pseudomonadati</taxon>
        <taxon>Bacteroidota</taxon>
        <taxon>Flavobacteriia</taxon>
        <taxon>Flavobacteriales</taxon>
        <taxon>Flavobacteriaceae</taxon>
        <taxon>Kordia</taxon>
    </lineage>
</organism>
<dbReference type="Proteomes" id="UP000002945">
    <property type="component" value="Unassembled WGS sequence"/>
</dbReference>
<reference evidence="1 2" key="1">
    <citation type="journal article" date="2011" name="J. Bacteriol.">
        <title>Genome sequence of the algicidal bacterium Kordia algicida OT-1.</title>
        <authorList>
            <person name="Lee H.S."/>
            <person name="Kang S.G."/>
            <person name="Kwon K.K."/>
            <person name="Lee J.H."/>
            <person name="Kim S.J."/>
        </authorList>
    </citation>
    <scope>NUCLEOTIDE SEQUENCE [LARGE SCALE GENOMIC DNA]</scope>
    <source>
        <strain evidence="1 2">OT-1</strain>
    </source>
</reference>
<dbReference type="EMBL" id="ABIB01000006">
    <property type="protein sequence ID" value="EDP95891.1"/>
    <property type="molecule type" value="Genomic_DNA"/>
</dbReference>
<dbReference type="RefSeq" id="WP_007093726.1">
    <property type="nucleotide sequence ID" value="NZ_DS544873.1"/>
</dbReference>
<dbReference type="AlphaFoldDB" id="A9E0L8"/>
<keyword evidence="2" id="KW-1185">Reference proteome</keyword>
<dbReference type="HOGENOM" id="CLU_2117774_0_0_10"/>
<evidence type="ECO:0000313" key="2">
    <source>
        <dbReference type="Proteomes" id="UP000002945"/>
    </source>
</evidence>
<name>A9E0L8_9FLAO</name>
<protein>
    <submittedName>
        <fullName evidence="1">Uncharacterized protein</fullName>
    </submittedName>
</protein>
<gene>
    <name evidence="1" type="ORF">KAOT1_05787</name>
</gene>
<proteinExistence type="predicted"/>
<dbReference type="STRING" id="391587.KAOT1_05787"/>
<dbReference type="OrthoDB" id="1418271at2"/>
<sequence length="114" mass="13792">MNTKENSLKLLSEGKIKNQKILDLDCQCYEFKAISKYEQKVILNYCYNTESPKINPKFYSNHKDFFLNKYFELAKRPYLKFSLETEEFKLTYLATELTEKKIEKKKFELNEVNY</sequence>